<sequence>MKKIIIGLLCIFLGMHIFAENVYLEIELALHKGTEKMYVDEDSEKLSFSKPSYVKKIKGLEKLKSLKTIVFINTAFITDFNFLKDAASLENLIIYGIKISNPDFIKTLHKLKNVILDSCSLYDLSFDLSENPDLEYIDVSYNYLKSLPVISNNRKLKYINVSYNEIKKTEMRDMGVLIFAAGNDINEKNIITDDAKKYLPNDIVALYANY</sequence>
<reference evidence="3 4" key="1">
    <citation type="submission" date="2013-08" db="EMBL/GenBank/DDBJ databases">
        <authorList>
            <person name="Weinstock G."/>
            <person name="Sodergren E."/>
            <person name="Wylie T."/>
            <person name="Fulton L."/>
            <person name="Fulton R."/>
            <person name="Fronick C."/>
            <person name="O'Laughlin M."/>
            <person name="Godfrey J."/>
            <person name="Miner T."/>
            <person name="Herter B."/>
            <person name="Appelbaum E."/>
            <person name="Cordes M."/>
            <person name="Lek S."/>
            <person name="Wollam A."/>
            <person name="Pepin K.H."/>
            <person name="Palsikar V.B."/>
            <person name="Mitreva M."/>
            <person name="Wilson R.K."/>
        </authorList>
    </citation>
    <scope>NUCLEOTIDE SEQUENCE [LARGE SCALE GENOMIC DNA]</scope>
    <source>
        <strain evidence="3 4">ATCC 700332</strain>
    </source>
</reference>
<organism evidence="3 4">
    <name type="scientific">Treponema lecithinolyticum ATCC 700332</name>
    <dbReference type="NCBI Taxonomy" id="1321815"/>
    <lineage>
        <taxon>Bacteria</taxon>
        <taxon>Pseudomonadati</taxon>
        <taxon>Spirochaetota</taxon>
        <taxon>Spirochaetia</taxon>
        <taxon>Spirochaetales</taxon>
        <taxon>Treponemataceae</taxon>
        <taxon>Treponema</taxon>
    </lineage>
</organism>
<keyword evidence="2" id="KW-0677">Repeat</keyword>
<dbReference type="Gene3D" id="3.80.10.10">
    <property type="entry name" value="Ribonuclease Inhibitor"/>
    <property type="match status" value="1"/>
</dbReference>
<keyword evidence="4" id="KW-1185">Reference proteome</keyword>
<dbReference type="RefSeq" id="WP_021686685.1">
    <property type="nucleotide sequence ID" value="NZ_KI260561.1"/>
</dbReference>
<dbReference type="SUPFAM" id="SSF52058">
    <property type="entry name" value="L domain-like"/>
    <property type="match status" value="1"/>
</dbReference>
<dbReference type="PANTHER" id="PTHR46652:SF3">
    <property type="entry name" value="LEUCINE-RICH REPEAT-CONTAINING PROTEIN 9"/>
    <property type="match status" value="1"/>
</dbReference>
<gene>
    <name evidence="3" type="ORF">HMPREF9193_00284</name>
</gene>
<name>A0ABN0P1C1_TRELE</name>
<accession>A0ABN0P1C1</accession>
<evidence type="ECO:0000256" key="2">
    <source>
        <dbReference type="ARBA" id="ARBA00022737"/>
    </source>
</evidence>
<protein>
    <submittedName>
        <fullName evidence="3">Leucine Rich repeat-containing domain protein</fullName>
    </submittedName>
</protein>
<dbReference type="Proteomes" id="UP000016649">
    <property type="component" value="Unassembled WGS sequence"/>
</dbReference>
<proteinExistence type="predicted"/>
<dbReference type="PANTHER" id="PTHR46652">
    <property type="entry name" value="LEUCINE-RICH REPEAT AND IQ DOMAIN-CONTAINING PROTEIN 1-RELATED"/>
    <property type="match status" value="1"/>
</dbReference>
<comment type="caution">
    <text evidence="3">The sequence shown here is derived from an EMBL/GenBank/DDBJ whole genome shotgun (WGS) entry which is preliminary data.</text>
</comment>
<evidence type="ECO:0000256" key="1">
    <source>
        <dbReference type="ARBA" id="ARBA00022614"/>
    </source>
</evidence>
<evidence type="ECO:0000313" key="3">
    <source>
        <dbReference type="EMBL" id="ERJ94312.1"/>
    </source>
</evidence>
<dbReference type="InterPro" id="IPR050836">
    <property type="entry name" value="SDS22/Internalin_LRR"/>
</dbReference>
<keyword evidence="1" id="KW-0433">Leucine-rich repeat</keyword>
<evidence type="ECO:0000313" key="4">
    <source>
        <dbReference type="Proteomes" id="UP000016649"/>
    </source>
</evidence>
<dbReference type="InterPro" id="IPR032675">
    <property type="entry name" value="LRR_dom_sf"/>
</dbReference>
<dbReference type="EMBL" id="AWVH01000005">
    <property type="protein sequence ID" value="ERJ94312.1"/>
    <property type="molecule type" value="Genomic_DNA"/>
</dbReference>